<evidence type="ECO:0000256" key="1">
    <source>
        <dbReference type="ARBA" id="ARBA00023277"/>
    </source>
</evidence>
<gene>
    <name evidence="3" type="ORF">IAA98_05675</name>
</gene>
<dbReference type="Pfam" id="PF01182">
    <property type="entry name" value="Glucosamine_iso"/>
    <property type="match status" value="1"/>
</dbReference>
<dbReference type="GO" id="GO:0042802">
    <property type="term" value="F:identical protein binding"/>
    <property type="evidence" value="ECO:0007669"/>
    <property type="project" value="TreeGrafter"/>
</dbReference>
<feature type="non-terminal residue" evidence="3">
    <location>
        <position position="1"/>
    </location>
</feature>
<name>A0A9D1GWH1_9ACTN</name>
<reference evidence="3" key="1">
    <citation type="submission" date="2020-10" db="EMBL/GenBank/DDBJ databases">
        <authorList>
            <person name="Gilroy R."/>
        </authorList>
    </citation>
    <scope>NUCLEOTIDE SEQUENCE</scope>
    <source>
        <strain evidence="3">ChiGjej1B1-24693</strain>
    </source>
</reference>
<comment type="caution">
    <text evidence="3">The sequence shown here is derived from an EMBL/GenBank/DDBJ whole genome shotgun (WGS) entry which is preliminary data.</text>
</comment>
<dbReference type="GO" id="GO:0006046">
    <property type="term" value="P:N-acetylglucosamine catabolic process"/>
    <property type="evidence" value="ECO:0007669"/>
    <property type="project" value="TreeGrafter"/>
</dbReference>
<dbReference type="AlphaFoldDB" id="A0A9D1GWH1"/>
<reference evidence="3" key="2">
    <citation type="journal article" date="2021" name="PeerJ">
        <title>Extensive microbial diversity within the chicken gut microbiome revealed by metagenomics and culture.</title>
        <authorList>
            <person name="Gilroy R."/>
            <person name="Ravi A."/>
            <person name="Getino M."/>
            <person name="Pursley I."/>
            <person name="Horton D.L."/>
            <person name="Alikhan N.F."/>
            <person name="Baker D."/>
            <person name="Gharbi K."/>
            <person name="Hall N."/>
            <person name="Watson M."/>
            <person name="Adriaenssens E.M."/>
            <person name="Foster-Nyarko E."/>
            <person name="Jarju S."/>
            <person name="Secka A."/>
            <person name="Antonio M."/>
            <person name="Oren A."/>
            <person name="Chaudhuri R.R."/>
            <person name="La Ragione R."/>
            <person name="Hildebrand F."/>
            <person name="Pallen M.J."/>
        </authorList>
    </citation>
    <scope>NUCLEOTIDE SEQUENCE</scope>
    <source>
        <strain evidence="3">ChiGjej1B1-24693</strain>
    </source>
</reference>
<evidence type="ECO:0000259" key="2">
    <source>
        <dbReference type="Pfam" id="PF01182"/>
    </source>
</evidence>
<dbReference type="GO" id="GO:0005737">
    <property type="term" value="C:cytoplasm"/>
    <property type="evidence" value="ECO:0007669"/>
    <property type="project" value="TreeGrafter"/>
</dbReference>
<dbReference type="Gene3D" id="3.40.50.1360">
    <property type="match status" value="1"/>
</dbReference>
<dbReference type="PANTHER" id="PTHR11280:SF6">
    <property type="entry name" value="GLUCOSAMINE-6-PHOSPHATE ISOMERASE NAGB"/>
    <property type="match status" value="1"/>
</dbReference>
<dbReference type="EMBL" id="DVLP01000172">
    <property type="protein sequence ID" value="HIT75056.1"/>
    <property type="molecule type" value="Genomic_DNA"/>
</dbReference>
<dbReference type="InterPro" id="IPR037171">
    <property type="entry name" value="NagB/RpiA_transferase-like"/>
</dbReference>
<dbReference type="GO" id="GO:0005975">
    <property type="term" value="P:carbohydrate metabolic process"/>
    <property type="evidence" value="ECO:0007669"/>
    <property type="project" value="InterPro"/>
</dbReference>
<protein>
    <submittedName>
        <fullName evidence="3">6-phosphogluconolactonase</fullName>
    </submittedName>
</protein>
<keyword evidence="1" id="KW-0119">Carbohydrate metabolism</keyword>
<sequence length="160" mass="16500">GQVHLLGDGPVTDADAASVAADYATKLAEAPVDIVCAGIGVNGHIAFNDPPVADFDDALAVKVVELDDVCRQQQVDDDCFPSFEAVPTHALTLTVPRLMDSARIFCIVPAAGKAPAVARTLAGPIEEACPASILRRHPNAKLYLDPDSASVAVADGTLSA</sequence>
<proteinExistence type="predicted"/>
<dbReference type="SUPFAM" id="SSF100950">
    <property type="entry name" value="NagB/RpiA/CoA transferase-like"/>
    <property type="match status" value="1"/>
</dbReference>
<evidence type="ECO:0000313" key="3">
    <source>
        <dbReference type="EMBL" id="HIT75056.1"/>
    </source>
</evidence>
<accession>A0A9D1GWH1</accession>
<dbReference type="GO" id="GO:0006043">
    <property type="term" value="P:glucosamine catabolic process"/>
    <property type="evidence" value="ECO:0007669"/>
    <property type="project" value="TreeGrafter"/>
</dbReference>
<dbReference type="Proteomes" id="UP000886842">
    <property type="component" value="Unassembled WGS sequence"/>
</dbReference>
<dbReference type="InterPro" id="IPR006148">
    <property type="entry name" value="Glc/Gal-6P_isomerase"/>
</dbReference>
<feature type="domain" description="Glucosamine/galactosamine-6-phosphate isomerase" evidence="2">
    <location>
        <begin position="14"/>
        <end position="136"/>
    </location>
</feature>
<dbReference type="PANTHER" id="PTHR11280">
    <property type="entry name" value="GLUCOSAMINE-6-PHOSPHATE ISOMERASE"/>
    <property type="match status" value="1"/>
</dbReference>
<dbReference type="GO" id="GO:0004342">
    <property type="term" value="F:glucosamine-6-phosphate deaminase activity"/>
    <property type="evidence" value="ECO:0007669"/>
    <property type="project" value="InterPro"/>
</dbReference>
<dbReference type="GO" id="GO:0019262">
    <property type="term" value="P:N-acetylneuraminate catabolic process"/>
    <property type="evidence" value="ECO:0007669"/>
    <property type="project" value="TreeGrafter"/>
</dbReference>
<evidence type="ECO:0000313" key="4">
    <source>
        <dbReference type="Proteomes" id="UP000886842"/>
    </source>
</evidence>
<organism evidence="3 4">
    <name type="scientific">Candidatus Avipropionibacterium avicola</name>
    <dbReference type="NCBI Taxonomy" id="2840701"/>
    <lineage>
        <taxon>Bacteria</taxon>
        <taxon>Bacillati</taxon>
        <taxon>Actinomycetota</taxon>
        <taxon>Actinomycetes</taxon>
        <taxon>Propionibacteriales</taxon>
        <taxon>Propionibacteriaceae</taxon>
        <taxon>Propionibacteriaceae incertae sedis</taxon>
        <taxon>Candidatus Avipropionibacterium</taxon>
    </lineage>
</organism>
<dbReference type="InterPro" id="IPR004547">
    <property type="entry name" value="Glucosamine6P_isomerase"/>
</dbReference>